<gene>
    <name evidence="2" type="ORF">HD592_000032</name>
</gene>
<dbReference type="AlphaFoldDB" id="A0A923E256"/>
<proteinExistence type="predicted"/>
<feature type="compositionally biased region" description="Polar residues" evidence="1">
    <location>
        <begin position="101"/>
        <end position="113"/>
    </location>
</feature>
<evidence type="ECO:0000313" key="3">
    <source>
        <dbReference type="Proteomes" id="UP000617426"/>
    </source>
</evidence>
<evidence type="ECO:0000256" key="1">
    <source>
        <dbReference type="SAM" id="MobiDB-lite"/>
    </source>
</evidence>
<dbReference type="EMBL" id="JACHMK010000001">
    <property type="protein sequence ID" value="MBB6333467.1"/>
    <property type="molecule type" value="Genomic_DNA"/>
</dbReference>
<reference evidence="2" key="1">
    <citation type="submission" date="2020-08" db="EMBL/GenBank/DDBJ databases">
        <title>Sequencing the genomes of 1000 actinobacteria strains.</title>
        <authorList>
            <person name="Klenk H.-P."/>
        </authorList>
    </citation>
    <scope>NUCLEOTIDE SEQUENCE</scope>
    <source>
        <strain evidence="2">DSM 10695</strain>
    </source>
</reference>
<dbReference type="Proteomes" id="UP000617426">
    <property type="component" value="Unassembled WGS sequence"/>
</dbReference>
<keyword evidence="3" id="KW-1185">Reference proteome</keyword>
<comment type="caution">
    <text evidence="2">The sequence shown here is derived from an EMBL/GenBank/DDBJ whole genome shotgun (WGS) entry which is preliminary data.</text>
</comment>
<feature type="region of interest" description="Disordered" evidence="1">
    <location>
        <begin position="91"/>
        <end position="148"/>
    </location>
</feature>
<organism evidence="2 3">
    <name type="scientific">Schaalia hyovaginalis</name>
    <dbReference type="NCBI Taxonomy" id="29316"/>
    <lineage>
        <taxon>Bacteria</taxon>
        <taxon>Bacillati</taxon>
        <taxon>Actinomycetota</taxon>
        <taxon>Actinomycetes</taxon>
        <taxon>Actinomycetales</taxon>
        <taxon>Actinomycetaceae</taxon>
        <taxon>Schaalia</taxon>
    </lineage>
</organism>
<feature type="region of interest" description="Disordered" evidence="1">
    <location>
        <begin position="29"/>
        <end position="53"/>
    </location>
</feature>
<evidence type="ECO:0000313" key="2">
    <source>
        <dbReference type="EMBL" id="MBB6333467.1"/>
    </source>
</evidence>
<protein>
    <submittedName>
        <fullName evidence="2">Uncharacterized protein</fullName>
    </submittedName>
</protein>
<sequence length="196" mass="21860">MNDEGIKPARGTLTRCLAQLPSCFSACNEPGADPGRATRNPRDTTTNRSGRFTGRLEPTFEEAVCHSASNPLTHSQTRVDRIITRLLIPVLHNRPHRENPPDNTSTPKNTPTRTRVKLKYASSTTRPALPKRLSPHPKKLNTHPNPLTLTPRSYVQAKSRPHPHPHTRSRHSPILAAMAFSSVFVVLNSLRLRSAR</sequence>
<name>A0A923E256_9ACTO</name>
<accession>A0A923E256</accession>